<dbReference type="Gene3D" id="2.60.120.260">
    <property type="entry name" value="Galactose-binding domain-like"/>
    <property type="match status" value="1"/>
</dbReference>
<evidence type="ECO:0000256" key="2">
    <source>
        <dbReference type="SAM" id="SignalP"/>
    </source>
</evidence>
<feature type="domain" description="Xaa-Pro dipeptidyl-peptidase C-terminal" evidence="3">
    <location>
        <begin position="338"/>
        <end position="595"/>
    </location>
</feature>
<dbReference type="NCBIfam" id="TIGR00976">
    <property type="entry name" value="CocE_NonD"/>
    <property type="match status" value="1"/>
</dbReference>
<accession>A0A518E2N1</accession>
<dbReference type="RefSeq" id="WP_197442708.1">
    <property type="nucleotide sequence ID" value="NZ_CP036433.1"/>
</dbReference>
<dbReference type="Proteomes" id="UP000317648">
    <property type="component" value="Chromosome"/>
</dbReference>
<dbReference type="SMART" id="SM00939">
    <property type="entry name" value="PepX_C"/>
    <property type="match status" value="1"/>
</dbReference>
<dbReference type="SUPFAM" id="SSF53474">
    <property type="entry name" value="alpha/beta-Hydrolases"/>
    <property type="match status" value="1"/>
</dbReference>
<sequence precursor="true">MRIAAALAGVLLFLGSDMTVQAQAPQAADDSPATFTVVEELDRDAPVRDGVRLKVDIYRPEGEGPFPGLLVQTPYNKTGLGERAKKFASHGYAVVVADSRGRFESGGEWDPFSPLHKTDGYDLVQWLAGQDWCSGKVGAYGRSYMGWAQWWTATQAPPALKAIVPEVAPPDHLRNAPYQNGVLVCWMMDWAGMMSDRLPHSNRPGPYGGFAVEREKEYGQLPYINFDKTRGYAKNDWWRKWIRQNTASGEYWRAISYQTPESYANTQVPSLAATGWFDANFPGSPQNYLGMKKYGRTPAARDARLVIGPWEHAINRQQEAAGVDFGPQAIIDWDGYIVRWFDYHLKGIDNGVLQDPPVHLFVMGRNQWRAADAWPLPETQFTRYYLHSNGKANSSQGDGLLSTKPPQVEPVDHYVYDPLDPTPSAGFENGHIDGPRDIQESARRSDVLVYQTPILTEEVELVGPITARLFAATSAADTDWMVRLSDVQPDGRALFLAEGVMRARHRDPKKHGAFNGDRLSRLEPNQPYEYTIDFWRPTANLFARGHRLRVEISSSYYPYFLRNPNTAEDNIGLATAFQSARQTVYHDEGRASYLLLPVIPTGKAEATSPSPDK</sequence>
<gene>
    <name evidence="4" type="primary">cocE_2</name>
    <name evidence="4" type="ORF">Pla8534_62140</name>
</gene>
<evidence type="ECO:0000256" key="1">
    <source>
        <dbReference type="ARBA" id="ARBA00022801"/>
    </source>
</evidence>
<dbReference type="EC" id="3.1.1.84" evidence="4"/>
<keyword evidence="5" id="KW-1185">Reference proteome</keyword>
<dbReference type="EMBL" id="CP036433">
    <property type="protein sequence ID" value="QDU98347.1"/>
    <property type="molecule type" value="Genomic_DNA"/>
</dbReference>
<feature type="chain" id="PRO_5022101801" evidence="2">
    <location>
        <begin position="23"/>
        <end position="613"/>
    </location>
</feature>
<dbReference type="InterPro" id="IPR000383">
    <property type="entry name" value="Xaa-Pro-like_dom"/>
</dbReference>
<evidence type="ECO:0000259" key="3">
    <source>
        <dbReference type="SMART" id="SM00939"/>
    </source>
</evidence>
<proteinExistence type="predicted"/>
<reference evidence="4 5" key="1">
    <citation type="submission" date="2019-02" db="EMBL/GenBank/DDBJ databases">
        <title>Deep-cultivation of Planctomycetes and their phenomic and genomic characterization uncovers novel biology.</title>
        <authorList>
            <person name="Wiegand S."/>
            <person name="Jogler M."/>
            <person name="Boedeker C."/>
            <person name="Pinto D."/>
            <person name="Vollmers J."/>
            <person name="Rivas-Marin E."/>
            <person name="Kohn T."/>
            <person name="Peeters S.H."/>
            <person name="Heuer A."/>
            <person name="Rast P."/>
            <person name="Oberbeckmann S."/>
            <person name="Bunk B."/>
            <person name="Jeske O."/>
            <person name="Meyerdierks A."/>
            <person name="Storesund J.E."/>
            <person name="Kallscheuer N."/>
            <person name="Luecker S."/>
            <person name="Lage O.M."/>
            <person name="Pohl T."/>
            <person name="Merkel B.J."/>
            <person name="Hornburger P."/>
            <person name="Mueller R.-W."/>
            <person name="Bruemmer F."/>
            <person name="Labrenz M."/>
            <person name="Spormann A.M."/>
            <person name="Op den Camp H."/>
            <person name="Overmann J."/>
            <person name="Amann R."/>
            <person name="Jetten M.S.M."/>
            <person name="Mascher T."/>
            <person name="Medema M.H."/>
            <person name="Devos D.P."/>
            <person name="Kaster A.-K."/>
            <person name="Ovreas L."/>
            <person name="Rohde M."/>
            <person name="Galperin M.Y."/>
            <person name="Jogler C."/>
        </authorList>
    </citation>
    <scope>NUCLEOTIDE SEQUENCE [LARGE SCALE GENOMIC DNA]</scope>
    <source>
        <strain evidence="4 5">Pla85_3_4</strain>
    </source>
</reference>
<dbReference type="Gene3D" id="3.40.50.1820">
    <property type="entry name" value="alpha/beta hydrolase"/>
    <property type="match status" value="1"/>
</dbReference>
<dbReference type="InterPro" id="IPR029058">
    <property type="entry name" value="AB_hydrolase_fold"/>
</dbReference>
<dbReference type="KEGG" id="lcre:Pla8534_62140"/>
<keyword evidence="2" id="KW-0732">Signal</keyword>
<dbReference type="InterPro" id="IPR005674">
    <property type="entry name" value="CocE/Ser_esterase"/>
</dbReference>
<evidence type="ECO:0000313" key="5">
    <source>
        <dbReference type="Proteomes" id="UP000317648"/>
    </source>
</evidence>
<dbReference type="InterPro" id="IPR008979">
    <property type="entry name" value="Galactose-bd-like_sf"/>
</dbReference>
<dbReference type="Pfam" id="PF08530">
    <property type="entry name" value="PepX_C"/>
    <property type="match status" value="1"/>
</dbReference>
<protein>
    <submittedName>
        <fullName evidence="4">Cocaine esterase</fullName>
        <ecNumber evidence="4">3.1.1.84</ecNumber>
    </submittedName>
</protein>
<dbReference type="Pfam" id="PF02129">
    <property type="entry name" value="Peptidase_S15"/>
    <property type="match status" value="1"/>
</dbReference>
<feature type="signal peptide" evidence="2">
    <location>
        <begin position="1"/>
        <end position="22"/>
    </location>
</feature>
<dbReference type="AlphaFoldDB" id="A0A518E2N1"/>
<evidence type="ECO:0000313" key="4">
    <source>
        <dbReference type="EMBL" id="QDU98347.1"/>
    </source>
</evidence>
<keyword evidence="1 4" id="KW-0378">Hydrolase</keyword>
<dbReference type="GO" id="GO:0008239">
    <property type="term" value="F:dipeptidyl-peptidase activity"/>
    <property type="evidence" value="ECO:0007669"/>
    <property type="project" value="InterPro"/>
</dbReference>
<dbReference type="SUPFAM" id="SSF49785">
    <property type="entry name" value="Galactose-binding domain-like"/>
    <property type="match status" value="1"/>
</dbReference>
<organism evidence="4 5">
    <name type="scientific">Lignipirellula cremea</name>
    <dbReference type="NCBI Taxonomy" id="2528010"/>
    <lineage>
        <taxon>Bacteria</taxon>
        <taxon>Pseudomonadati</taxon>
        <taxon>Planctomycetota</taxon>
        <taxon>Planctomycetia</taxon>
        <taxon>Pirellulales</taxon>
        <taxon>Pirellulaceae</taxon>
        <taxon>Lignipirellula</taxon>
    </lineage>
</organism>
<name>A0A518E2N1_9BACT</name>
<dbReference type="InterPro" id="IPR013736">
    <property type="entry name" value="Xaa-Pro_dipept_C"/>
</dbReference>
<dbReference type="Gene3D" id="1.10.3020.10">
    <property type="entry name" value="alpha-amino acid ester hydrolase ( Helical cap domain)"/>
    <property type="match status" value="1"/>
</dbReference>